<comment type="similarity">
    <text evidence="1 3">Belongs to the short-chain dehydrogenases/reductases (SDR) family.</text>
</comment>
<sequence length="300" mass="31554">MTEIEGRSAVVTGGGSGIGMGLAQELARQGARVAVADIMPGNAEAVAEAIRAEGGEAIAVACDVCDRASIRAMKQAVDAAFGPVQLLFANAGATSFDPLVEMTDDDVDWILQVNLHGVMNTTRAFLPDMIAQREGHICATASMAGLLPGWIPVHAPYSAAKAGIIGLMMNLGLELAEHNVHTTSYCPGGVATGMKDNNARYRPARFGGPAKGQLEVTEASSVAHSHDFYTPDAIAPMVLDAVRHDRAFVFDHPDQRAHFRRTYSGIVEACYDAADAWHATHGTPQANPDGARLVQPAQAG</sequence>
<dbReference type="InterPro" id="IPR036291">
    <property type="entry name" value="NAD(P)-bd_dom_sf"/>
</dbReference>
<keyword evidence="5" id="KW-1185">Reference proteome</keyword>
<proteinExistence type="inferred from homology"/>
<dbReference type="Gene3D" id="3.40.50.720">
    <property type="entry name" value="NAD(P)-binding Rossmann-like Domain"/>
    <property type="match status" value="1"/>
</dbReference>
<evidence type="ECO:0000313" key="5">
    <source>
        <dbReference type="Proteomes" id="UP001589798"/>
    </source>
</evidence>
<dbReference type="SUPFAM" id="SSF51735">
    <property type="entry name" value="NAD(P)-binding Rossmann-fold domains"/>
    <property type="match status" value="1"/>
</dbReference>
<keyword evidence="2 4" id="KW-0560">Oxidoreductase</keyword>
<dbReference type="InterPro" id="IPR002347">
    <property type="entry name" value="SDR_fam"/>
</dbReference>
<dbReference type="PRINTS" id="PR00081">
    <property type="entry name" value="GDHRDH"/>
</dbReference>
<dbReference type="Proteomes" id="UP001589798">
    <property type="component" value="Unassembled WGS sequence"/>
</dbReference>
<organism evidence="4 5">
    <name type="scientific">Novosphingobium soli</name>
    <dbReference type="NCBI Taxonomy" id="574956"/>
    <lineage>
        <taxon>Bacteria</taxon>
        <taxon>Pseudomonadati</taxon>
        <taxon>Pseudomonadota</taxon>
        <taxon>Alphaproteobacteria</taxon>
        <taxon>Sphingomonadales</taxon>
        <taxon>Sphingomonadaceae</taxon>
        <taxon>Novosphingobium</taxon>
    </lineage>
</organism>
<dbReference type="PRINTS" id="PR00080">
    <property type="entry name" value="SDRFAMILY"/>
</dbReference>
<dbReference type="RefSeq" id="WP_379488392.1">
    <property type="nucleotide sequence ID" value="NZ_JBHLWK010000018.1"/>
</dbReference>
<dbReference type="CDD" id="cd05233">
    <property type="entry name" value="SDR_c"/>
    <property type="match status" value="1"/>
</dbReference>
<dbReference type="GO" id="GO:0016491">
    <property type="term" value="F:oxidoreductase activity"/>
    <property type="evidence" value="ECO:0007669"/>
    <property type="project" value="UniProtKB-KW"/>
</dbReference>
<dbReference type="InterPro" id="IPR020904">
    <property type="entry name" value="Sc_DH/Rdtase_CS"/>
</dbReference>
<comment type="caution">
    <text evidence="4">The sequence shown here is derived from an EMBL/GenBank/DDBJ whole genome shotgun (WGS) entry which is preliminary data.</text>
</comment>
<dbReference type="PROSITE" id="PS00061">
    <property type="entry name" value="ADH_SHORT"/>
    <property type="match status" value="1"/>
</dbReference>
<dbReference type="Pfam" id="PF00106">
    <property type="entry name" value="adh_short"/>
    <property type="match status" value="1"/>
</dbReference>
<evidence type="ECO:0000313" key="4">
    <source>
        <dbReference type="EMBL" id="MFC0205663.1"/>
    </source>
</evidence>
<accession>A0ABV6CZ57</accession>
<gene>
    <name evidence="4" type="ORF">ACFFJC_15465</name>
</gene>
<dbReference type="PANTHER" id="PTHR24322">
    <property type="entry name" value="PKSB"/>
    <property type="match status" value="1"/>
</dbReference>
<name>A0ABV6CZ57_9SPHN</name>
<evidence type="ECO:0000256" key="2">
    <source>
        <dbReference type="ARBA" id="ARBA00023002"/>
    </source>
</evidence>
<dbReference type="EMBL" id="JBHLWK010000018">
    <property type="protein sequence ID" value="MFC0205663.1"/>
    <property type="molecule type" value="Genomic_DNA"/>
</dbReference>
<dbReference type="PANTHER" id="PTHR24322:SF736">
    <property type="entry name" value="RETINOL DEHYDROGENASE 10"/>
    <property type="match status" value="1"/>
</dbReference>
<protein>
    <submittedName>
        <fullName evidence="4">SDR family NAD(P)-dependent oxidoreductase</fullName>
        <ecNumber evidence="4">1.1.1.-</ecNumber>
    </submittedName>
</protein>
<evidence type="ECO:0000256" key="1">
    <source>
        <dbReference type="ARBA" id="ARBA00006484"/>
    </source>
</evidence>
<evidence type="ECO:0000256" key="3">
    <source>
        <dbReference type="RuleBase" id="RU000363"/>
    </source>
</evidence>
<dbReference type="EC" id="1.1.1.-" evidence="4"/>
<reference evidence="4 5" key="1">
    <citation type="submission" date="2024-09" db="EMBL/GenBank/DDBJ databases">
        <authorList>
            <person name="Sun Q."/>
            <person name="Mori K."/>
        </authorList>
    </citation>
    <scope>NUCLEOTIDE SEQUENCE [LARGE SCALE GENOMIC DNA]</scope>
    <source>
        <strain evidence="4 5">CCM 7706</strain>
    </source>
</reference>